<keyword evidence="6" id="KW-1185">Reference proteome</keyword>
<dbReference type="InterPro" id="IPR019888">
    <property type="entry name" value="Tscrpt_reg_AsnC-like"/>
</dbReference>
<dbReference type="Pfam" id="PF01037">
    <property type="entry name" value="AsnC_trans_reg"/>
    <property type="match status" value="1"/>
</dbReference>
<dbReference type="Gene3D" id="3.30.70.920">
    <property type="match status" value="1"/>
</dbReference>
<evidence type="ECO:0000259" key="4">
    <source>
        <dbReference type="PROSITE" id="PS50956"/>
    </source>
</evidence>
<dbReference type="PANTHER" id="PTHR30154:SF34">
    <property type="entry name" value="TRANSCRIPTIONAL REGULATOR AZLB"/>
    <property type="match status" value="1"/>
</dbReference>
<dbReference type="InterPro" id="IPR000485">
    <property type="entry name" value="AsnC-type_HTH_dom"/>
</dbReference>
<dbReference type="SUPFAM" id="SSF46785">
    <property type="entry name" value="Winged helix' DNA-binding domain"/>
    <property type="match status" value="1"/>
</dbReference>
<name>A0ABU0FBB0_9HYPH</name>
<dbReference type="InterPro" id="IPR019887">
    <property type="entry name" value="Tscrpt_reg_AsnC/Lrp_C"/>
</dbReference>
<dbReference type="EMBL" id="JAUSVK010000001">
    <property type="protein sequence ID" value="MDQ0391897.1"/>
    <property type="molecule type" value="Genomic_DNA"/>
</dbReference>
<dbReference type="PANTHER" id="PTHR30154">
    <property type="entry name" value="LEUCINE-RESPONSIVE REGULATORY PROTEIN"/>
    <property type="match status" value="1"/>
</dbReference>
<reference evidence="5 6" key="1">
    <citation type="submission" date="2023-07" db="EMBL/GenBank/DDBJ databases">
        <title>Genomic Encyclopedia of Type Strains, Phase IV (KMG-IV): sequencing the most valuable type-strain genomes for metagenomic binning, comparative biology and taxonomic classification.</title>
        <authorList>
            <person name="Goeker M."/>
        </authorList>
    </citation>
    <scope>NUCLEOTIDE SEQUENCE [LARGE SCALE GENOMIC DNA]</scope>
    <source>
        <strain evidence="5 6">DSM 5896</strain>
    </source>
</reference>
<gene>
    <name evidence="5" type="ORF">J3R73_001689</name>
</gene>
<keyword evidence="2" id="KW-0238">DNA-binding</keyword>
<dbReference type="InterPro" id="IPR011008">
    <property type="entry name" value="Dimeric_a/b-barrel"/>
</dbReference>
<dbReference type="Pfam" id="PF13412">
    <property type="entry name" value="HTH_24"/>
    <property type="match status" value="1"/>
</dbReference>
<sequence>MLKLDKIDLKILAALQRDGRITKLGLAVEVHLSAAACWERLRRLEKAGVIAGYSACIDAGRLGRFATVLVEIMLKSHRQADFQRFEAMVMRESAIVGCDAVGGGVDYVLRVVAADIDAYQRLVDRLLAEDVGIDRYFTYIVTKTIKASGFPLDLLQEEKA</sequence>
<evidence type="ECO:0000256" key="1">
    <source>
        <dbReference type="ARBA" id="ARBA00023015"/>
    </source>
</evidence>
<keyword evidence="1" id="KW-0805">Transcription regulation</keyword>
<keyword evidence="3" id="KW-0804">Transcription</keyword>
<evidence type="ECO:0000256" key="3">
    <source>
        <dbReference type="ARBA" id="ARBA00023163"/>
    </source>
</evidence>
<proteinExistence type="predicted"/>
<dbReference type="SMART" id="SM00344">
    <property type="entry name" value="HTH_ASNC"/>
    <property type="match status" value="1"/>
</dbReference>
<dbReference type="InterPro" id="IPR036388">
    <property type="entry name" value="WH-like_DNA-bd_sf"/>
</dbReference>
<dbReference type="Proteomes" id="UP001237448">
    <property type="component" value="Unassembled WGS sequence"/>
</dbReference>
<dbReference type="PROSITE" id="PS50956">
    <property type="entry name" value="HTH_ASNC_2"/>
    <property type="match status" value="1"/>
</dbReference>
<organism evidence="5 6">
    <name type="scientific">Labrys monachus</name>
    <dbReference type="NCBI Taxonomy" id="217067"/>
    <lineage>
        <taxon>Bacteria</taxon>
        <taxon>Pseudomonadati</taxon>
        <taxon>Pseudomonadota</taxon>
        <taxon>Alphaproteobacteria</taxon>
        <taxon>Hyphomicrobiales</taxon>
        <taxon>Xanthobacteraceae</taxon>
        <taxon>Labrys</taxon>
    </lineage>
</organism>
<dbReference type="SUPFAM" id="SSF54909">
    <property type="entry name" value="Dimeric alpha+beta barrel"/>
    <property type="match status" value="1"/>
</dbReference>
<feature type="domain" description="HTH asnC-type" evidence="4">
    <location>
        <begin position="4"/>
        <end position="65"/>
    </location>
</feature>
<comment type="caution">
    <text evidence="5">The sequence shown here is derived from an EMBL/GenBank/DDBJ whole genome shotgun (WGS) entry which is preliminary data.</text>
</comment>
<evidence type="ECO:0000313" key="6">
    <source>
        <dbReference type="Proteomes" id="UP001237448"/>
    </source>
</evidence>
<protein>
    <submittedName>
        <fullName evidence="5">Lrp/AsnC family transcriptional regulator of ectoine degradation</fullName>
    </submittedName>
</protein>
<evidence type="ECO:0000256" key="2">
    <source>
        <dbReference type="ARBA" id="ARBA00023125"/>
    </source>
</evidence>
<evidence type="ECO:0000313" key="5">
    <source>
        <dbReference type="EMBL" id="MDQ0391897.1"/>
    </source>
</evidence>
<dbReference type="PRINTS" id="PR00033">
    <property type="entry name" value="HTHASNC"/>
</dbReference>
<accession>A0ABU0FBB0</accession>
<dbReference type="Gene3D" id="1.10.10.10">
    <property type="entry name" value="Winged helix-like DNA-binding domain superfamily/Winged helix DNA-binding domain"/>
    <property type="match status" value="1"/>
</dbReference>
<dbReference type="InterPro" id="IPR036390">
    <property type="entry name" value="WH_DNA-bd_sf"/>
</dbReference>